<keyword evidence="3 7" id="KW-0812">Transmembrane</keyword>
<dbReference type="SMART" id="SM00849">
    <property type="entry name" value="Lactamase_B"/>
    <property type="match status" value="1"/>
</dbReference>
<dbReference type="EMBL" id="FOLM01000001">
    <property type="protein sequence ID" value="SFB99975.1"/>
    <property type="molecule type" value="Genomic_DNA"/>
</dbReference>
<feature type="compositionally biased region" description="Low complexity" evidence="6">
    <location>
        <begin position="1"/>
        <end position="10"/>
    </location>
</feature>
<accession>A0A1I1FKX5</accession>
<feature type="transmembrane region" description="Helical" evidence="7">
    <location>
        <begin position="450"/>
        <end position="473"/>
    </location>
</feature>
<dbReference type="AlphaFoldDB" id="A0A1I1FKX5"/>
<dbReference type="Pfam" id="PF03772">
    <property type="entry name" value="Competence"/>
    <property type="match status" value="1"/>
</dbReference>
<evidence type="ECO:0000256" key="7">
    <source>
        <dbReference type="SAM" id="Phobius"/>
    </source>
</evidence>
<feature type="transmembrane region" description="Helical" evidence="7">
    <location>
        <begin position="368"/>
        <end position="384"/>
    </location>
</feature>
<dbReference type="Pfam" id="PF00753">
    <property type="entry name" value="Lactamase_B"/>
    <property type="match status" value="1"/>
</dbReference>
<dbReference type="InterPro" id="IPR035681">
    <property type="entry name" value="ComA-like_MBL"/>
</dbReference>
<dbReference type="Gene3D" id="3.60.15.10">
    <property type="entry name" value="Ribonuclease Z/Hydroxyacylglutathione hydrolase-like"/>
    <property type="match status" value="1"/>
</dbReference>
<dbReference type="STRING" id="910347.SAMN05421773_101781"/>
<dbReference type="PANTHER" id="PTHR30619">
    <property type="entry name" value="DNA INTERNALIZATION/COMPETENCE PROTEIN COMEC/REC2"/>
    <property type="match status" value="1"/>
</dbReference>
<evidence type="ECO:0000256" key="3">
    <source>
        <dbReference type="ARBA" id="ARBA00022692"/>
    </source>
</evidence>
<proteinExistence type="predicted"/>
<organism evidence="9 10">
    <name type="scientific">Streptomyces aidingensis</name>
    <dbReference type="NCBI Taxonomy" id="910347"/>
    <lineage>
        <taxon>Bacteria</taxon>
        <taxon>Bacillati</taxon>
        <taxon>Actinomycetota</taxon>
        <taxon>Actinomycetes</taxon>
        <taxon>Kitasatosporales</taxon>
        <taxon>Streptomycetaceae</taxon>
        <taxon>Streptomyces</taxon>
    </lineage>
</organism>
<feature type="region of interest" description="Disordered" evidence="6">
    <location>
        <begin position="1"/>
        <end position="38"/>
    </location>
</feature>
<dbReference type="SUPFAM" id="SSF56281">
    <property type="entry name" value="Metallo-hydrolase/oxidoreductase"/>
    <property type="match status" value="1"/>
</dbReference>
<evidence type="ECO:0000256" key="6">
    <source>
        <dbReference type="SAM" id="MobiDB-lite"/>
    </source>
</evidence>
<dbReference type="Proteomes" id="UP000199207">
    <property type="component" value="Unassembled WGS sequence"/>
</dbReference>
<feature type="compositionally biased region" description="Low complexity" evidence="6">
    <location>
        <begin position="877"/>
        <end position="923"/>
    </location>
</feature>
<feature type="region of interest" description="Disordered" evidence="6">
    <location>
        <begin position="872"/>
        <end position="923"/>
    </location>
</feature>
<feature type="domain" description="Metallo-beta-lactamase" evidence="8">
    <location>
        <begin position="607"/>
        <end position="801"/>
    </location>
</feature>
<evidence type="ECO:0000256" key="1">
    <source>
        <dbReference type="ARBA" id="ARBA00004651"/>
    </source>
</evidence>
<feature type="transmembrane region" description="Helical" evidence="7">
    <location>
        <begin position="102"/>
        <end position="121"/>
    </location>
</feature>
<feature type="transmembrane region" description="Helical" evidence="7">
    <location>
        <begin position="391"/>
        <end position="408"/>
    </location>
</feature>
<keyword evidence="2" id="KW-1003">Cell membrane</keyword>
<feature type="transmembrane region" description="Helical" evidence="7">
    <location>
        <begin position="343"/>
        <end position="362"/>
    </location>
</feature>
<keyword evidence="10" id="KW-1185">Reference proteome</keyword>
<evidence type="ECO:0000313" key="10">
    <source>
        <dbReference type="Proteomes" id="UP000199207"/>
    </source>
</evidence>
<protein>
    <submittedName>
        <fullName evidence="9">Competence protein ComEC</fullName>
    </submittedName>
</protein>
<evidence type="ECO:0000313" key="9">
    <source>
        <dbReference type="EMBL" id="SFB99975.1"/>
    </source>
</evidence>
<sequence>MSSCDPAAAGPGPPPPRHPVHAASGHRLGASHPRQDHPADLRLLPAAGAAWAMAALTLGTPARLTAALALAGGGAAVLVLLLSRALSRGLARPSAARHRPLLTATALALLCAAAAATVTGLHTAAALGGPLPALAAEHRQVTVELAVTADPRPARSGPEDAGRPRPLLVEATAHRVTTPDGTATRLRSPVLLVVTGLPDDAPDRRAWAELLPTTRLRTAARLAPPHPGTSRRIAAVLVADGTEPPEVTTEPGLPQRLAGRLRAGLRDATEPLPGDPRGLLPALVVGDTSRLPADLQEAVRAADMAHLIVVSGAHLTLILAVLIGRPARASRAERGGLAPLLGLELRTTALLGLGVVAGFVVLCRPGPSVLRAAVCGAIALLAVATGRRRSLLPALAAAVLLLVLYDPGGHARSFGFLLSVAATGSLLTLAPRWSDALRRRGIPARLAEGLAAAGAAQVVCAPIVVVFAGRVSLVAIPCNLLAEPAFAPATVLGWAALVLAPVSPAAAEALAWLAAWPARWIAAVARTGAGLPGAELGWPGGWAGAALLAALTVALLALGRRAVRRPAAGACAALLLLLALLRPPALTALLTGWPPPGWLLVVCDVGQGDALVVRAGEGSALVVDTGPDPRAVDRCLRELGVTHIPLLVLTHFHADHVAGLPGVLRGRDVTAIQTSPVREEPGQADRVEATAREAGIPLTAPAPGERRTLGAGLAWQVLWPPERPAGHGANDASITLLLRAHGLTVLLPGDIEPPAQQALLAAHPQLPAVDVLKVPHHGSAYQHRPLLERLRPRIALISAGADNSYGHPAPETLAVLHGLGALTLRTDRHGPIALTPGPTAVTGRGRRRRAAGYSCSSQPSCCSARVRSLAGSWSPGSSTTTSHWASSASSSPARDSRTTGGRSSRPSSSATSSAASSAASRSGSTRMCRASVTALLCTPPATGPRAGCRWRVGCCAGWPGTRTTQAGREPGHGVRRGRRGLRRRSPWPWARRSCCWTAPCGRWWRRPGPTTRTRMCGIWRRGSSSRACWPGSPALRCSPSARWWWSGRPRIWPRTRSRSSRPIWPPRPRRSRWCWCTPAAPRARRCWRRPARPAPGRWRAPG</sequence>
<keyword evidence="5 7" id="KW-0472">Membrane</keyword>
<dbReference type="NCBIfam" id="TIGR00360">
    <property type="entry name" value="ComEC_N-term"/>
    <property type="match status" value="1"/>
</dbReference>
<reference evidence="9 10" key="1">
    <citation type="submission" date="2016-10" db="EMBL/GenBank/DDBJ databases">
        <authorList>
            <person name="de Groot N.N."/>
        </authorList>
    </citation>
    <scope>NUCLEOTIDE SEQUENCE [LARGE SCALE GENOMIC DNA]</scope>
    <source>
        <strain evidence="9 10">CGMCC 4.5739</strain>
    </source>
</reference>
<gene>
    <name evidence="9" type="ORF">SAMN05421773_101781</name>
</gene>
<dbReference type="CDD" id="cd07731">
    <property type="entry name" value="ComA-like_MBL-fold"/>
    <property type="match status" value="1"/>
</dbReference>
<evidence type="ECO:0000256" key="5">
    <source>
        <dbReference type="ARBA" id="ARBA00023136"/>
    </source>
</evidence>
<keyword evidence="4 7" id="KW-1133">Transmembrane helix</keyword>
<feature type="transmembrane region" description="Helical" evidence="7">
    <location>
        <begin position="541"/>
        <end position="559"/>
    </location>
</feature>
<evidence type="ECO:0000256" key="2">
    <source>
        <dbReference type="ARBA" id="ARBA00022475"/>
    </source>
</evidence>
<dbReference type="PANTHER" id="PTHR30619:SF1">
    <property type="entry name" value="RECOMBINATION PROTEIN 2"/>
    <property type="match status" value="1"/>
</dbReference>
<evidence type="ECO:0000259" key="8">
    <source>
        <dbReference type="SMART" id="SM00849"/>
    </source>
</evidence>
<comment type="subcellular location">
    <subcellularLocation>
        <location evidence="1">Cell membrane</location>
        <topology evidence="1">Multi-pass membrane protein</topology>
    </subcellularLocation>
</comment>
<dbReference type="InterPro" id="IPR004477">
    <property type="entry name" value="ComEC_N"/>
</dbReference>
<dbReference type="InterPro" id="IPR052159">
    <property type="entry name" value="Competence_DNA_uptake"/>
</dbReference>
<dbReference type="InterPro" id="IPR036866">
    <property type="entry name" value="RibonucZ/Hydroxyglut_hydro"/>
</dbReference>
<dbReference type="GO" id="GO:0005886">
    <property type="term" value="C:plasma membrane"/>
    <property type="evidence" value="ECO:0007669"/>
    <property type="project" value="UniProtKB-SubCell"/>
</dbReference>
<feature type="transmembrane region" description="Helical" evidence="7">
    <location>
        <begin position="571"/>
        <end position="593"/>
    </location>
</feature>
<feature type="transmembrane region" description="Helical" evidence="7">
    <location>
        <begin position="304"/>
        <end position="323"/>
    </location>
</feature>
<feature type="transmembrane region" description="Helical" evidence="7">
    <location>
        <begin position="64"/>
        <end position="82"/>
    </location>
</feature>
<evidence type="ECO:0000256" key="4">
    <source>
        <dbReference type="ARBA" id="ARBA00022989"/>
    </source>
</evidence>
<name>A0A1I1FKX5_9ACTN</name>
<dbReference type="InterPro" id="IPR001279">
    <property type="entry name" value="Metallo-B-lactamas"/>
</dbReference>